<dbReference type="EMBL" id="AZFF01000002">
    <property type="protein sequence ID" value="KRL56853.1"/>
    <property type="molecule type" value="Genomic_DNA"/>
</dbReference>
<feature type="DNA-binding region" description="H-T-H motif" evidence="2">
    <location>
        <begin position="34"/>
        <end position="53"/>
    </location>
</feature>
<feature type="domain" description="HTH tetR-type" evidence="3">
    <location>
        <begin position="11"/>
        <end position="71"/>
    </location>
</feature>
<evidence type="ECO:0000313" key="4">
    <source>
        <dbReference type="EMBL" id="KRL56853.1"/>
    </source>
</evidence>
<dbReference type="Pfam" id="PF14278">
    <property type="entry name" value="TetR_C_8"/>
    <property type="match status" value="1"/>
</dbReference>
<dbReference type="AlphaFoldDB" id="A0A0R1RSP5"/>
<accession>A0A0R1RSP5</accession>
<protein>
    <recommendedName>
        <fullName evidence="3">HTH tetR-type domain-containing protein</fullName>
    </recommendedName>
</protein>
<evidence type="ECO:0000313" key="5">
    <source>
        <dbReference type="Proteomes" id="UP000051999"/>
    </source>
</evidence>
<dbReference type="SUPFAM" id="SSF46689">
    <property type="entry name" value="Homeodomain-like"/>
    <property type="match status" value="1"/>
</dbReference>
<dbReference type="Proteomes" id="UP000051999">
    <property type="component" value="Unassembled WGS sequence"/>
</dbReference>
<dbReference type="GO" id="GO:0003677">
    <property type="term" value="F:DNA binding"/>
    <property type="evidence" value="ECO:0007669"/>
    <property type="project" value="UniProtKB-UniRule"/>
</dbReference>
<dbReference type="OrthoDB" id="9810250at2"/>
<sequence>MTIKPESFRQEKTRQELIDAMQVLLVHKPFEQISVNDICEQSHNHRSTFYRYYHDKYDLLQDEFRMVRETMDTDNQIPSRQFVEQIVDFAQENQRVFRNLTTANSHENMYYVLTAATEQTLKEKLAEQKKTDDPLIQQVEDSPRPDLVISLIAGAIVNLMIRWVTTEQSTPKDEIVTFLTDGLNRICIVPET</sequence>
<dbReference type="PROSITE" id="PS50977">
    <property type="entry name" value="HTH_TETR_2"/>
    <property type="match status" value="1"/>
</dbReference>
<dbReference type="STRING" id="1114972.FD35_GL001147"/>
<proteinExistence type="predicted"/>
<dbReference type="PANTHER" id="PTHR43479:SF16">
    <property type="entry name" value="HTH TETR-TYPE DOMAIN-CONTAINING PROTEIN"/>
    <property type="match status" value="1"/>
</dbReference>
<dbReference type="InterPro" id="IPR009057">
    <property type="entry name" value="Homeodomain-like_sf"/>
</dbReference>
<evidence type="ECO:0000259" key="3">
    <source>
        <dbReference type="PROSITE" id="PS50977"/>
    </source>
</evidence>
<evidence type="ECO:0000256" key="1">
    <source>
        <dbReference type="ARBA" id="ARBA00023125"/>
    </source>
</evidence>
<dbReference type="PATRIC" id="fig|1114972.6.peg.1162"/>
<comment type="caution">
    <text evidence="4">The sequence shown here is derived from an EMBL/GenBank/DDBJ whole genome shotgun (WGS) entry which is preliminary data.</text>
</comment>
<name>A0A0R1RSP5_9LACO</name>
<dbReference type="RefSeq" id="WP_017262443.1">
    <property type="nucleotide sequence ID" value="NZ_AUAW01000004.1"/>
</dbReference>
<dbReference type="PANTHER" id="PTHR43479">
    <property type="entry name" value="ACREF/ENVCD OPERON REPRESSOR-RELATED"/>
    <property type="match status" value="1"/>
</dbReference>
<dbReference type="InterPro" id="IPR039532">
    <property type="entry name" value="TetR_C_Firmicutes"/>
</dbReference>
<dbReference type="eggNOG" id="COG1309">
    <property type="taxonomic scope" value="Bacteria"/>
</dbReference>
<dbReference type="InterPro" id="IPR001647">
    <property type="entry name" value="HTH_TetR"/>
</dbReference>
<dbReference type="Gene3D" id="1.10.357.10">
    <property type="entry name" value="Tetracycline Repressor, domain 2"/>
    <property type="match status" value="1"/>
</dbReference>
<organism evidence="4 5">
    <name type="scientific">Furfurilactobacillus rossiae DSM 15814</name>
    <dbReference type="NCBI Taxonomy" id="1114972"/>
    <lineage>
        <taxon>Bacteria</taxon>
        <taxon>Bacillati</taxon>
        <taxon>Bacillota</taxon>
        <taxon>Bacilli</taxon>
        <taxon>Lactobacillales</taxon>
        <taxon>Lactobacillaceae</taxon>
        <taxon>Furfurilactobacillus</taxon>
    </lineage>
</organism>
<keyword evidence="1 2" id="KW-0238">DNA-binding</keyword>
<keyword evidence="5" id="KW-1185">Reference proteome</keyword>
<evidence type="ECO:0000256" key="2">
    <source>
        <dbReference type="PROSITE-ProRule" id="PRU00335"/>
    </source>
</evidence>
<gene>
    <name evidence="4" type="ORF">FD35_GL001147</name>
</gene>
<reference evidence="4 5" key="1">
    <citation type="journal article" date="2015" name="Genome Announc.">
        <title>Expanding the biotechnology potential of lactobacilli through comparative genomics of 213 strains and associated genera.</title>
        <authorList>
            <person name="Sun Z."/>
            <person name="Harris H.M."/>
            <person name="McCann A."/>
            <person name="Guo C."/>
            <person name="Argimon S."/>
            <person name="Zhang W."/>
            <person name="Yang X."/>
            <person name="Jeffery I.B."/>
            <person name="Cooney J.C."/>
            <person name="Kagawa T.F."/>
            <person name="Liu W."/>
            <person name="Song Y."/>
            <person name="Salvetti E."/>
            <person name="Wrobel A."/>
            <person name="Rasinkangas P."/>
            <person name="Parkhill J."/>
            <person name="Rea M.C."/>
            <person name="O'Sullivan O."/>
            <person name="Ritari J."/>
            <person name="Douillard F.P."/>
            <person name="Paul Ross R."/>
            <person name="Yang R."/>
            <person name="Briner A.E."/>
            <person name="Felis G.E."/>
            <person name="de Vos W.M."/>
            <person name="Barrangou R."/>
            <person name="Klaenhammer T.R."/>
            <person name="Caufield P.W."/>
            <person name="Cui Y."/>
            <person name="Zhang H."/>
            <person name="O'Toole P.W."/>
        </authorList>
    </citation>
    <scope>NUCLEOTIDE SEQUENCE [LARGE SCALE GENOMIC DNA]</scope>
    <source>
        <strain evidence="4 5">DSM 15814</strain>
    </source>
</reference>
<dbReference type="InterPro" id="IPR050624">
    <property type="entry name" value="HTH-type_Tx_Regulator"/>
</dbReference>